<comment type="caution">
    <text evidence="13">The sequence shown here is derived from an EMBL/GenBank/DDBJ whole genome shotgun (WGS) entry which is preliminary data.</text>
</comment>
<gene>
    <name evidence="13" type="ORF">PCA20602_02692</name>
</gene>
<evidence type="ECO:0000256" key="7">
    <source>
        <dbReference type="ARBA" id="ARBA00022705"/>
    </source>
</evidence>
<feature type="domain" description="DNA polymerase III beta sliding clamp central" evidence="12">
    <location>
        <begin position="10"/>
        <end position="117"/>
    </location>
</feature>
<comment type="similarity">
    <text evidence="2">Belongs to the beta sliding clamp family.</text>
</comment>
<dbReference type="InterPro" id="IPR046938">
    <property type="entry name" value="DNA_clamp_sf"/>
</dbReference>
<dbReference type="GO" id="GO:0003887">
    <property type="term" value="F:DNA-directed DNA polymerase activity"/>
    <property type="evidence" value="ECO:0007669"/>
    <property type="project" value="UniProtKB-EC"/>
</dbReference>
<dbReference type="InterPro" id="IPR022637">
    <property type="entry name" value="DNA_polIII_beta_cen"/>
</dbReference>
<proteinExistence type="inferred from homology"/>
<dbReference type="Proteomes" id="UP000366065">
    <property type="component" value="Unassembled WGS sequence"/>
</dbReference>
<reference evidence="13 14" key="1">
    <citation type="submission" date="2019-08" db="EMBL/GenBank/DDBJ databases">
        <authorList>
            <person name="Peeters C."/>
        </authorList>
    </citation>
    <scope>NUCLEOTIDE SEQUENCE [LARGE SCALE GENOMIC DNA]</scope>
    <source>
        <strain evidence="13 14">LMG 20602</strain>
    </source>
</reference>
<keyword evidence="14" id="KW-1185">Reference proteome</keyword>
<accession>A0ABY6W0R1</accession>
<keyword evidence="6 13" id="KW-0548">Nucleotidyltransferase</keyword>
<keyword evidence="5 13" id="KW-0808">Transferase</keyword>
<dbReference type="EMBL" id="CABPRV010000005">
    <property type="protein sequence ID" value="VVE12209.1"/>
    <property type="molecule type" value="Genomic_DNA"/>
</dbReference>
<dbReference type="Pfam" id="PF02767">
    <property type="entry name" value="DNA_pol3_beta_2"/>
    <property type="match status" value="1"/>
</dbReference>
<dbReference type="PANTHER" id="PTHR30478:SF0">
    <property type="entry name" value="BETA SLIDING CLAMP"/>
    <property type="match status" value="1"/>
</dbReference>
<evidence type="ECO:0000256" key="1">
    <source>
        <dbReference type="ARBA" id="ARBA00004496"/>
    </source>
</evidence>
<evidence type="ECO:0000256" key="11">
    <source>
        <dbReference type="ARBA" id="ARBA00033276"/>
    </source>
</evidence>
<evidence type="ECO:0000313" key="14">
    <source>
        <dbReference type="Proteomes" id="UP000366065"/>
    </source>
</evidence>
<comment type="subcellular location">
    <subcellularLocation>
        <location evidence="1">Cytoplasm</location>
    </subcellularLocation>
</comment>
<evidence type="ECO:0000259" key="12">
    <source>
        <dbReference type="Pfam" id="PF02767"/>
    </source>
</evidence>
<keyword evidence="9" id="KW-0238">DNA-binding</keyword>
<evidence type="ECO:0000256" key="9">
    <source>
        <dbReference type="ARBA" id="ARBA00023125"/>
    </source>
</evidence>
<dbReference type="Gene3D" id="3.10.150.10">
    <property type="entry name" value="DNA Polymerase III, subunit A, domain 2"/>
    <property type="match status" value="1"/>
</dbReference>
<keyword evidence="7" id="KW-0235">DNA replication</keyword>
<evidence type="ECO:0000256" key="6">
    <source>
        <dbReference type="ARBA" id="ARBA00022695"/>
    </source>
</evidence>
<name>A0ABY6W0R1_9BURK</name>
<dbReference type="SUPFAM" id="SSF55979">
    <property type="entry name" value="DNA clamp"/>
    <property type="match status" value="1"/>
</dbReference>
<evidence type="ECO:0000313" key="13">
    <source>
        <dbReference type="EMBL" id="VVE12209.1"/>
    </source>
</evidence>
<evidence type="ECO:0000256" key="2">
    <source>
        <dbReference type="ARBA" id="ARBA00010752"/>
    </source>
</evidence>
<protein>
    <recommendedName>
        <fullName evidence="3">Beta sliding clamp</fullName>
    </recommendedName>
    <alternativeName>
        <fullName evidence="11">Beta-clamp processivity factor</fullName>
    </alternativeName>
    <alternativeName>
        <fullName evidence="10">DNA polymerase III beta sliding clamp subunit</fullName>
    </alternativeName>
</protein>
<dbReference type="RefSeq" id="WP_174981090.1">
    <property type="nucleotide sequence ID" value="NZ_CABPRV010000005.1"/>
</dbReference>
<keyword evidence="8" id="KW-0239">DNA-directed DNA polymerase</keyword>
<keyword evidence="4" id="KW-0963">Cytoplasm</keyword>
<dbReference type="PANTHER" id="PTHR30478">
    <property type="entry name" value="DNA POLYMERASE III SUBUNIT BETA"/>
    <property type="match status" value="1"/>
</dbReference>
<dbReference type="InterPro" id="IPR001001">
    <property type="entry name" value="DNA_polIII_beta"/>
</dbReference>
<evidence type="ECO:0000256" key="5">
    <source>
        <dbReference type="ARBA" id="ARBA00022679"/>
    </source>
</evidence>
<evidence type="ECO:0000256" key="3">
    <source>
        <dbReference type="ARBA" id="ARBA00021035"/>
    </source>
</evidence>
<evidence type="ECO:0000256" key="10">
    <source>
        <dbReference type="ARBA" id="ARBA00030988"/>
    </source>
</evidence>
<sequence>MSKVTVSLSASVVKALELFAAKNDIRYYLNGLLVELCGEDAFLVATDGHRIAAFRATSDVNVDERKTAIVPRELLARIVSGRSAHPVLIAVEDDDTVSVTQGQITTSSKAIPGLFPNWRKVIPASTTGIAAQINPKYVADIGKATRLVTGANGLPNIRYNGEGPALVDIGEPNFVAVIMPYRETTEKSYAPPKWAIEAAESLV</sequence>
<evidence type="ECO:0000256" key="4">
    <source>
        <dbReference type="ARBA" id="ARBA00022490"/>
    </source>
</evidence>
<organism evidence="13 14">
    <name type="scientific">Pandoraea capi</name>
    <dbReference type="NCBI Taxonomy" id="2508286"/>
    <lineage>
        <taxon>Bacteria</taxon>
        <taxon>Pseudomonadati</taxon>
        <taxon>Pseudomonadota</taxon>
        <taxon>Betaproteobacteria</taxon>
        <taxon>Burkholderiales</taxon>
        <taxon>Burkholderiaceae</taxon>
        <taxon>Pandoraea</taxon>
    </lineage>
</organism>
<evidence type="ECO:0000256" key="8">
    <source>
        <dbReference type="ARBA" id="ARBA00022932"/>
    </source>
</evidence>